<dbReference type="PANTHER" id="PTHR43596">
    <property type="entry name" value="ADP,ATP CARRIER PROTEIN"/>
    <property type="match status" value="1"/>
</dbReference>
<protein>
    <submittedName>
        <fullName evidence="2">NTP/NDP exchange transporter</fullName>
    </submittedName>
</protein>
<sequence length="426" mass="46817">MKPAEQRSAYAAFAMVFLLMAVYFVLRPVRDAMASDWSDTEVSLLWNIQFFISSGIVMLYCWCISRISFKQVVPMVYGLFALSFLMFYLITQTMSDPILVEKAFYLWVTAFSLLNLSVFWSFMSETFSKNQGKRLFPFIGAGASAGAIIGPAIPTIFAGTLGAANLMLLSAMGLLMVIPLVLYLSRTGSARQTGAIINEGRDQPGMTDSWWSGFTAVLNNRYLLLIAVFIVLYVLLNGFVYFQQKNLLADFSRADRTRILGGIDWLVNVLTFVFAFALTGRMVRRLGMGLTLASVPLLMCLGLLILAIAPAVVVLLAIQVTRRVGNYAITRPGREMLFTQVTQDERYKAKPVIDVVVYRGGDAVSASLFALLTDGLGLGLLGMSLIGSMLAAIWAGAGIYLGRCFEHQQTNQANGYTVKAVADQQA</sequence>
<accession>A0ABV7JAS2</accession>
<dbReference type="InterPro" id="IPR036259">
    <property type="entry name" value="MFS_trans_sf"/>
</dbReference>
<keyword evidence="1" id="KW-1133">Transmembrane helix</keyword>
<dbReference type="Proteomes" id="UP001595533">
    <property type="component" value="Unassembled WGS sequence"/>
</dbReference>
<evidence type="ECO:0000313" key="3">
    <source>
        <dbReference type="Proteomes" id="UP001595533"/>
    </source>
</evidence>
<feature type="transmembrane region" description="Helical" evidence="1">
    <location>
        <begin position="163"/>
        <end position="184"/>
    </location>
</feature>
<feature type="transmembrane region" description="Helical" evidence="1">
    <location>
        <begin position="262"/>
        <end position="283"/>
    </location>
</feature>
<dbReference type="PANTHER" id="PTHR43596:SF1">
    <property type="entry name" value="ADP,ATP CARRIER PROTEIN"/>
    <property type="match status" value="1"/>
</dbReference>
<feature type="transmembrane region" description="Helical" evidence="1">
    <location>
        <begin position="72"/>
        <end position="91"/>
    </location>
</feature>
<keyword evidence="1" id="KW-0812">Transmembrane</keyword>
<feature type="transmembrane region" description="Helical" evidence="1">
    <location>
        <begin position="135"/>
        <end position="157"/>
    </location>
</feature>
<proteinExistence type="predicted"/>
<feature type="transmembrane region" description="Helical" evidence="1">
    <location>
        <begin position="222"/>
        <end position="242"/>
    </location>
</feature>
<evidence type="ECO:0000256" key="1">
    <source>
        <dbReference type="SAM" id="Phobius"/>
    </source>
</evidence>
<feature type="transmembrane region" description="Helical" evidence="1">
    <location>
        <begin position="378"/>
        <end position="401"/>
    </location>
</feature>
<feature type="transmembrane region" description="Helical" evidence="1">
    <location>
        <begin position="103"/>
        <end position="123"/>
    </location>
</feature>
<dbReference type="Gene3D" id="1.20.1250.20">
    <property type="entry name" value="MFS general substrate transporter like domains"/>
    <property type="match status" value="1"/>
</dbReference>
<feature type="transmembrane region" description="Helical" evidence="1">
    <location>
        <begin position="46"/>
        <end position="65"/>
    </location>
</feature>
<dbReference type="EMBL" id="JBHRTS010000002">
    <property type="protein sequence ID" value="MFC3193343.1"/>
    <property type="molecule type" value="Genomic_DNA"/>
</dbReference>
<reference evidence="3" key="1">
    <citation type="journal article" date="2019" name="Int. J. Syst. Evol. Microbiol.">
        <title>The Global Catalogue of Microorganisms (GCM) 10K type strain sequencing project: providing services to taxonomists for standard genome sequencing and annotation.</title>
        <authorList>
            <consortium name="The Broad Institute Genomics Platform"/>
            <consortium name="The Broad Institute Genome Sequencing Center for Infectious Disease"/>
            <person name="Wu L."/>
            <person name="Ma J."/>
        </authorList>
    </citation>
    <scope>NUCLEOTIDE SEQUENCE [LARGE SCALE GENOMIC DNA]</scope>
    <source>
        <strain evidence="3">KCTC 42953</strain>
    </source>
</reference>
<feature type="transmembrane region" description="Helical" evidence="1">
    <location>
        <begin position="295"/>
        <end position="318"/>
    </location>
</feature>
<gene>
    <name evidence="2" type="ORF">ACFODZ_03700</name>
</gene>
<dbReference type="RefSeq" id="WP_157892671.1">
    <property type="nucleotide sequence ID" value="NZ_JBHRTS010000002.1"/>
</dbReference>
<comment type="caution">
    <text evidence="2">The sequence shown here is derived from an EMBL/GenBank/DDBJ whole genome shotgun (WGS) entry which is preliminary data.</text>
</comment>
<evidence type="ECO:0000313" key="2">
    <source>
        <dbReference type="EMBL" id="MFC3193343.1"/>
    </source>
</evidence>
<dbReference type="SUPFAM" id="SSF103473">
    <property type="entry name" value="MFS general substrate transporter"/>
    <property type="match status" value="1"/>
</dbReference>
<keyword evidence="3" id="KW-1185">Reference proteome</keyword>
<keyword evidence="1" id="KW-0472">Membrane</keyword>
<organism evidence="2 3">
    <name type="scientific">Marinicella sediminis</name>
    <dbReference type="NCBI Taxonomy" id="1792834"/>
    <lineage>
        <taxon>Bacteria</taxon>
        <taxon>Pseudomonadati</taxon>
        <taxon>Pseudomonadota</taxon>
        <taxon>Gammaproteobacteria</taxon>
        <taxon>Lysobacterales</taxon>
        <taxon>Marinicellaceae</taxon>
        <taxon>Marinicella</taxon>
    </lineage>
</organism>
<name>A0ABV7JAS2_9GAMM</name>
<feature type="transmembrane region" description="Helical" evidence="1">
    <location>
        <begin position="9"/>
        <end position="26"/>
    </location>
</feature>